<dbReference type="InterPro" id="IPR036514">
    <property type="entry name" value="SGNH_hydro_sf"/>
</dbReference>
<dbReference type="SUPFAM" id="SSF52266">
    <property type="entry name" value="SGNH hydrolase"/>
    <property type="match status" value="1"/>
</dbReference>
<organism evidence="2 3">
    <name type="scientific">Candidatus Daviesbacteria bacterium RIFCSPHIGHO2_12_FULL_37_11</name>
    <dbReference type="NCBI Taxonomy" id="1797777"/>
    <lineage>
        <taxon>Bacteria</taxon>
        <taxon>Candidatus Daviesiibacteriota</taxon>
    </lineage>
</organism>
<keyword evidence="1" id="KW-1133">Transmembrane helix</keyword>
<dbReference type="Proteomes" id="UP000176527">
    <property type="component" value="Unassembled WGS sequence"/>
</dbReference>
<keyword evidence="1" id="KW-0472">Membrane</keyword>
<sequence>MVKKGLVLLFILVLVSTILGIFYLKQKADKKAFVEKGKELSSQVKYPPDYLVVLAGDSMTEYLGNSDELRVFMSEHYPGKTFDFLNYGFGSTNILSLPDRLVSWTDHGRPFKPILDIPFNMIIIESFGHNPLSEFPLEEGLKKQSETLDIVVEMIKNKKPEAKIVFLATISPNKKLYAGHLLDLSPEQREIWAKERTEYIKNHIKYANDHSIPLVNVFEKSLDLYGDGNLKYIEDHNYIHPSPAGIIFISREIADFIYKNNLLP</sequence>
<dbReference type="AlphaFoldDB" id="A0A1F5KC44"/>
<gene>
    <name evidence="2" type="ORF">A3F00_05505</name>
</gene>
<protein>
    <recommendedName>
        <fullName evidence="4">SGNH hydrolase-type esterase domain-containing protein</fullName>
    </recommendedName>
</protein>
<evidence type="ECO:0000256" key="1">
    <source>
        <dbReference type="SAM" id="Phobius"/>
    </source>
</evidence>
<proteinExistence type="predicted"/>
<accession>A0A1F5KC44</accession>
<evidence type="ECO:0000313" key="3">
    <source>
        <dbReference type="Proteomes" id="UP000176527"/>
    </source>
</evidence>
<feature type="transmembrane region" description="Helical" evidence="1">
    <location>
        <begin position="6"/>
        <end position="24"/>
    </location>
</feature>
<evidence type="ECO:0000313" key="2">
    <source>
        <dbReference type="EMBL" id="OGE38506.1"/>
    </source>
</evidence>
<dbReference type="Gene3D" id="3.40.50.1110">
    <property type="entry name" value="SGNH hydrolase"/>
    <property type="match status" value="1"/>
</dbReference>
<evidence type="ECO:0008006" key="4">
    <source>
        <dbReference type="Google" id="ProtNLM"/>
    </source>
</evidence>
<comment type="caution">
    <text evidence="2">The sequence shown here is derived from an EMBL/GenBank/DDBJ whole genome shotgun (WGS) entry which is preliminary data.</text>
</comment>
<reference evidence="2 3" key="1">
    <citation type="journal article" date="2016" name="Nat. Commun.">
        <title>Thousands of microbial genomes shed light on interconnected biogeochemical processes in an aquifer system.</title>
        <authorList>
            <person name="Anantharaman K."/>
            <person name="Brown C.T."/>
            <person name="Hug L.A."/>
            <person name="Sharon I."/>
            <person name="Castelle C.J."/>
            <person name="Probst A.J."/>
            <person name="Thomas B.C."/>
            <person name="Singh A."/>
            <person name="Wilkins M.J."/>
            <person name="Karaoz U."/>
            <person name="Brodie E.L."/>
            <person name="Williams K.H."/>
            <person name="Hubbard S.S."/>
            <person name="Banfield J.F."/>
        </authorList>
    </citation>
    <scope>NUCLEOTIDE SEQUENCE [LARGE SCALE GENOMIC DNA]</scope>
</reference>
<name>A0A1F5KC44_9BACT</name>
<dbReference type="EMBL" id="MFDE01000019">
    <property type="protein sequence ID" value="OGE38506.1"/>
    <property type="molecule type" value="Genomic_DNA"/>
</dbReference>
<keyword evidence="1" id="KW-0812">Transmembrane</keyword>